<feature type="non-terminal residue" evidence="1">
    <location>
        <position position="1"/>
    </location>
</feature>
<dbReference type="GO" id="GO:0016798">
    <property type="term" value="F:hydrolase activity, acting on glycosyl bonds"/>
    <property type="evidence" value="ECO:0007669"/>
    <property type="project" value="UniProtKB-KW"/>
</dbReference>
<name>A0A956NG33_UNCEI</name>
<proteinExistence type="predicted"/>
<dbReference type="EMBL" id="JAGQHS010000209">
    <property type="protein sequence ID" value="MCA9758762.1"/>
    <property type="molecule type" value="Genomic_DNA"/>
</dbReference>
<keyword evidence="1" id="KW-0378">Hydrolase</keyword>
<dbReference type="AlphaFoldDB" id="A0A956NG33"/>
<evidence type="ECO:0000313" key="2">
    <source>
        <dbReference type="Proteomes" id="UP000739538"/>
    </source>
</evidence>
<reference evidence="1" key="1">
    <citation type="submission" date="2020-04" db="EMBL/GenBank/DDBJ databases">
        <authorList>
            <person name="Zhang T."/>
        </authorList>
    </citation>
    <scope>NUCLEOTIDE SEQUENCE</scope>
    <source>
        <strain evidence="1">HKST-UBA02</strain>
    </source>
</reference>
<comment type="caution">
    <text evidence="1">The sequence shown here is derived from an EMBL/GenBank/DDBJ whole genome shotgun (WGS) entry which is preliminary data.</text>
</comment>
<protein>
    <submittedName>
        <fullName evidence="1">Glycosidase</fullName>
    </submittedName>
</protein>
<evidence type="ECO:0000313" key="1">
    <source>
        <dbReference type="EMBL" id="MCA9758762.1"/>
    </source>
</evidence>
<accession>A0A956NG33</accession>
<organism evidence="1 2">
    <name type="scientific">Eiseniibacteriota bacterium</name>
    <dbReference type="NCBI Taxonomy" id="2212470"/>
    <lineage>
        <taxon>Bacteria</taxon>
        <taxon>Candidatus Eiseniibacteriota</taxon>
    </lineage>
</organism>
<dbReference type="Proteomes" id="UP000739538">
    <property type="component" value="Unassembled WGS sequence"/>
</dbReference>
<gene>
    <name evidence="1" type="ORF">KDA27_23415</name>
</gene>
<keyword evidence="1" id="KW-0326">Glycosidase</keyword>
<sequence>LVDALSKVRLSGLRLELETYSTGGERIEAPDSDHPGEESPAFRGFDHMESYYADFTAEPAPNVQARLSLNVLGNVPQNPIDEIFYENRGRTKSLDVDGDDVDLGALERLSVYQAEFSWEDRWFQLDGFYRTGHLHWQYEGDFFGLYRDAFYGENIDTYNGRAPLGVEIDGKRSLAGLSIAYGPQLWWGANPSVYLKYRRSFGRVTATAMYVDEFADQNSVTSSIAVPRPPTHTATLTLETTRGPLGLQLGGIWGGETKIGEDFQVAVADEDGTPVQQDHVRSSDTFGVKAKLTYQKGRWNTYTQAAYMGIVAEGGPTAIPTFTGWSLKDTGSGNQSNIMGGVALTLGRFQVGPNVLYQKPLVGPVDPDLGDPAKPRNILEDPFAVRGSRETFGAELLITYDPTPATWMWDWDNDVREDAGLAASLGLVYRDLRTTMDAAIGILEDGTTPFAFPAATPPRELWELRSRVVARPTPTARLVGQLYAGTGEPNGDDPRLVHYYGATARVTGRALAFAAYAKLNEWGPYDYHRDFNYTYPIQLMGDVSYSLGTPAWFDLPQTRFGVRGTWRSLDRDSPRYCPVMTTDGTGSSVCNPNAPGDDGTEWEIRTYFHIGI</sequence>
<reference evidence="1" key="2">
    <citation type="journal article" date="2021" name="Microbiome">
        <title>Successional dynamics and alternative stable states in a saline activated sludge microbial community over 9 years.</title>
        <authorList>
            <person name="Wang Y."/>
            <person name="Ye J."/>
            <person name="Ju F."/>
            <person name="Liu L."/>
            <person name="Boyd J.A."/>
            <person name="Deng Y."/>
            <person name="Parks D.H."/>
            <person name="Jiang X."/>
            <person name="Yin X."/>
            <person name="Woodcroft B.J."/>
            <person name="Tyson G.W."/>
            <person name="Hugenholtz P."/>
            <person name="Polz M.F."/>
            <person name="Zhang T."/>
        </authorList>
    </citation>
    <scope>NUCLEOTIDE SEQUENCE</scope>
    <source>
        <strain evidence="1">HKST-UBA02</strain>
    </source>
</reference>